<dbReference type="InterPro" id="IPR037143">
    <property type="entry name" value="4-PPantetheinyl_Trfase_dom_sf"/>
</dbReference>
<dbReference type="GO" id="GO:0016740">
    <property type="term" value="F:transferase activity"/>
    <property type="evidence" value="ECO:0007669"/>
    <property type="project" value="UniProtKB-KW"/>
</dbReference>
<dbReference type="EMBL" id="BSOA01000015">
    <property type="protein sequence ID" value="GLQ88444.1"/>
    <property type="molecule type" value="Genomic_DNA"/>
</dbReference>
<protein>
    <submittedName>
        <fullName evidence="4">4'-phosphopantetheinyl transferase</fullName>
    </submittedName>
</protein>
<dbReference type="Pfam" id="PF01648">
    <property type="entry name" value="ACPS"/>
    <property type="match status" value="1"/>
</dbReference>
<accession>A0ABQ5XDC8</accession>
<organism evidence="4 5">
    <name type="scientific">Dyella flagellata</name>
    <dbReference type="NCBI Taxonomy" id="1867833"/>
    <lineage>
        <taxon>Bacteria</taxon>
        <taxon>Pseudomonadati</taxon>
        <taxon>Pseudomonadota</taxon>
        <taxon>Gammaproteobacteria</taxon>
        <taxon>Lysobacterales</taxon>
        <taxon>Rhodanobacteraceae</taxon>
        <taxon>Dyella</taxon>
    </lineage>
</organism>
<evidence type="ECO:0000256" key="1">
    <source>
        <dbReference type="ARBA" id="ARBA00010990"/>
    </source>
</evidence>
<dbReference type="Proteomes" id="UP001156627">
    <property type="component" value="Unassembled WGS sequence"/>
</dbReference>
<proteinExistence type="inferred from homology"/>
<dbReference type="InterPro" id="IPR008278">
    <property type="entry name" value="4-PPantetheinyl_Trfase_dom"/>
</dbReference>
<evidence type="ECO:0000259" key="3">
    <source>
        <dbReference type="Pfam" id="PF01648"/>
    </source>
</evidence>
<evidence type="ECO:0000313" key="5">
    <source>
        <dbReference type="Proteomes" id="UP001156627"/>
    </source>
</evidence>
<dbReference type="PANTHER" id="PTHR12215:SF10">
    <property type="entry name" value="L-AMINOADIPATE-SEMIALDEHYDE DEHYDROGENASE-PHOSPHOPANTETHEINYL TRANSFERASE"/>
    <property type="match status" value="1"/>
</dbReference>
<reference evidence="5" key="1">
    <citation type="journal article" date="2019" name="Int. J. Syst. Evol. Microbiol.">
        <title>The Global Catalogue of Microorganisms (GCM) 10K type strain sequencing project: providing services to taxonomists for standard genome sequencing and annotation.</title>
        <authorList>
            <consortium name="The Broad Institute Genomics Platform"/>
            <consortium name="The Broad Institute Genome Sequencing Center for Infectious Disease"/>
            <person name="Wu L."/>
            <person name="Ma J."/>
        </authorList>
    </citation>
    <scope>NUCLEOTIDE SEQUENCE [LARGE SCALE GENOMIC DNA]</scope>
    <source>
        <strain evidence="5">NBRC 111981</strain>
    </source>
</reference>
<feature type="domain" description="4'-phosphopantetheinyl transferase" evidence="3">
    <location>
        <begin position="94"/>
        <end position="185"/>
    </location>
</feature>
<dbReference type="RefSeq" id="WP_284331883.1">
    <property type="nucleotide sequence ID" value="NZ_BSOA01000015.1"/>
</dbReference>
<keyword evidence="2 4" id="KW-0808">Transferase</keyword>
<evidence type="ECO:0000313" key="4">
    <source>
        <dbReference type="EMBL" id="GLQ88444.1"/>
    </source>
</evidence>
<evidence type="ECO:0000256" key="2">
    <source>
        <dbReference type="ARBA" id="ARBA00022679"/>
    </source>
</evidence>
<comment type="caution">
    <text evidence="4">The sequence shown here is derived from an EMBL/GenBank/DDBJ whole genome shotgun (WGS) entry which is preliminary data.</text>
</comment>
<dbReference type="Gene3D" id="3.90.470.20">
    <property type="entry name" value="4'-phosphopantetheinyl transferase domain"/>
    <property type="match status" value="1"/>
</dbReference>
<dbReference type="PANTHER" id="PTHR12215">
    <property type="entry name" value="PHOSPHOPANTETHEINE TRANSFERASE"/>
    <property type="match status" value="1"/>
</dbReference>
<gene>
    <name evidence="4" type="primary">hetI</name>
    <name evidence="4" type="ORF">GCM10007898_20130</name>
</gene>
<comment type="similarity">
    <text evidence="1">Belongs to the P-Pant transferase superfamily. Gsp/Sfp/HetI/AcpT family.</text>
</comment>
<dbReference type="InterPro" id="IPR050559">
    <property type="entry name" value="P-Pant_transferase_sf"/>
</dbReference>
<keyword evidence="5" id="KW-1185">Reference proteome</keyword>
<dbReference type="SUPFAM" id="SSF56214">
    <property type="entry name" value="4'-phosphopantetheinyl transferase"/>
    <property type="match status" value="2"/>
</dbReference>
<sequence>MRTTLGQDVAGIAAGLGKDQVHLWRLGYDRARQREPLRALLGIYLGLPAEAVALVEGEHGKPQLAEPWDRWLQFNWSHSGEAALVAIARDCSPGVDIERLRPRPRAMQLAERFFHPEETAALAKLDESRREQAFLQLWTAKEAVLKALGRGIAFGLQRLQLTVAPATPCVLWLEGDDATQWQLHSVCPDVGHIASVAWRGPTRELASWTLADSG</sequence>
<name>A0ABQ5XDC8_9GAMM</name>